<name>A0A0E9SGY8_ANGAN</name>
<evidence type="ECO:0000256" key="1">
    <source>
        <dbReference type="SAM" id="MobiDB-lite"/>
    </source>
</evidence>
<dbReference type="EMBL" id="GBXM01068834">
    <property type="protein sequence ID" value="JAH39743.1"/>
    <property type="molecule type" value="Transcribed_RNA"/>
</dbReference>
<dbReference type="AlphaFoldDB" id="A0A0E9SGY8"/>
<sequence>MQILPYAHRKPPQDSSMKTLHPQIISEP</sequence>
<organism evidence="2">
    <name type="scientific">Anguilla anguilla</name>
    <name type="common">European freshwater eel</name>
    <name type="synonym">Muraena anguilla</name>
    <dbReference type="NCBI Taxonomy" id="7936"/>
    <lineage>
        <taxon>Eukaryota</taxon>
        <taxon>Metazoa</taxon>
        <taxon>Chordata</taxon>
        <taxon>Craniata</taxon>
        <taxon>Vertebrata</taxon>
        <taxon>Euteleostomi</taxon>
        <taxon>Actinopterygii</taxon>
        <taxon>Neopterygii</taxon>
        <taxon>Teleostei</taxon>
        <taxon>Anguilliformes</taxon>
        <taxon>Anguillidae</taxon>
        <taxon>Anguilla</taxon>
    </lineage>
</organism>
<feature type="region of interest" description="Disordered" evidence="1">
    <location>
        <begin position="1"/>
        <end position="28"/>
    </location>
</feature>
<proteinExistence type="predicted"/>
<protein>
    <submittedName>
        <fullName evidence="2">Uncharacterized protein</fullName>
    </submittedName>
</protein>
<evidence type="ECO:0000313" key="2">
    <source>
        <dbReference type="EMBL" id="JAH39743.1"/>
    </source>
</evidence>
<reference evidence="2" key="1">
    <citation type="submission" date="2014-11" db="EMBL/GenBank/DDBJ databases">
        <authorList>
            <person name="Amaro Gonzalez C."/>
        </authorList>
    </citation>
    <scope>NUCLEOTIDE SEQUENCE</scope>
</reference>
<accession>A0A0E9SGY8</accession>
<reference evidence="2" key="2">
    <citation type="journal article" date="2015" name="Fish Shellfish Immunol.">
        <title>Early steps in the European eel (Anguilla anguilla)-Vibrio vulnificus interaction in the gills: Role of the RtxA13 toxin.</title>
        <authorList>
            <person name="Callol A."/>
            <person name="Pajuelo D."/>
            <person name="Ebbesson L."/>
            <person name="Teles M."/>
            <person name="MacKenzie S."/>
            <person name="Amaro C."/>
        </authorList>
    </citation>
    <scope>NUCLEOTIDE SEQUENCE</scope>
</reference>